<comment type="caution">
    <text evidence="3">The sequence shown here is derived from an EMBL/GenBank/DDBJ whole genome shotgun (WGS) entry which is preliminary data.</text>
</comment>
<evidence type="ECO:0000313" key="3">
    <source>
        <dbReference type="EMBL" id="NZD66268.1"/>
    </source>
</evidence>
<keyword evidence="2" id="KW-0802">TPR repeat</keyword>
<dbReference type="RefSeq" id="WP_180697467.1">
    <property type="nucleotide sequence ID" value="NZ_JACCPJ010000024.1"/>
</dbReference>
<proteinExistence type="predicted"/>
<organism evidence="3 4">
    <name type="scientific">Rhizobium changzhiense</name>
    <dbReference type="NCBI Taxonomy" id="2692317"/>
    <lineage>
        <taxon>Bacteria</taxon>
        <taxon>Pseudomonadati</taxon>
        <taxon>Pseudomonadota</taxon>
        <taxon>Alphaproteobacteria</taxon>
        <taxon>Hyphomicrobiales</taxon>
        <taxon>Rhizobiaceae</taxon>
        <taxon>Rhizobium/Agrobacterium group</taxon>
        <taxon>Rhizobium</taxon>
    </lineage>
</organism>
<dbReference type="PANTHER" id="PTHR45641">
    <property type="entry name" value="TETRATRICOPEPTIDE REPEAT PROTEIN (AFU_ORTHOLOGUE AFUA_6G03870)"/>
    <property type="match status" value="1"/>
</dbReference>
<dbReference type="SMART" id="SM00028">
    <property type="entry name" value="TPR"/>
    <property type="match status" value="5"/>
</dbReference>
<dbReference type="Proteomes" id="UP000532162">
    <property type="component" value="Unassembled WGS sequence"/>
</dbReference>
<dbReference type="SUPFAM" id="SSF48452">
    <property type="entry name" value="TPR-like"/>
    <property type="match status" value="2"/>
</dbReference>
<sequence>LNRANFLISQGIVLFEQGDPDGARKRYKSALAILLSTPQTTPEIARDPVGYFVVYNRLADAGQGIGDGEAALGALANALSIAHERAAQAPDSAEWQERLALGHLKMGSWLLKKQPTEADPHLGAAIALLRRLEGDHPQMLKSQKVLAEALTSRGDLKMVQKQPAAALPLYQESLSIDERLLSIAPSEANVRSSQSVVLQRIVDALIEMKNPQEALRWADRDVAFSQEFSSLSPGDLGRKRDLASSYDRRARVLDQLGKEDIAIKSYEEGINQLEAAIAVADAPPMWARDTASMLENMAKLRETADPDRAITALKRALSIREGLAASQEDPAWQNEVETSYRRLTELMLDLKREADALEIAEQYLLATIISPDRQNSRVDRVGRALGTLCWSATNARNFSRAVWAGHAATMLAPGREFVWLNYAHSLMFAGDREEARAIYLGGPPMENKNAQDKLKILKQWRDNIGKDFDELQQRNLKDSLMTQVRAELGL</sequence>
<protein>
    <recommendedName>
        <fullName evidence="5">Tetratricopeptide repeat protein</fullName>
    </recommendedName>
</protein>
<dbReference type="Pfam" id="PF13181">
    <property type="entry name" value="TPR_8"/>
    <property type="match status" value="1"/>
</dbReference>
<dbReference type="EMBL" id="JACCPJ010000024">
    <property type="protein sequence ID" value="NZD66268.1"/>
    <property type="molecule type" value="Genomic_DNA"/>
</dbReference>
<accession>A0A7Z0UI49</accession>
<dbReference type="PANTHER" id="PTHR45641:SF19">
    <property type="entry name" value="NEPHROCYSTIN-3"/>
    <property type="match status" value="1"/>
</dbReference>
<dbReference type="Gene3D" id="1.25.40.10">
    <property type="entry name" value="Tetratricopeptide repeat domain"/>
    <property type="match status" value="3"/>
</dbReference>
<evidence type="ECO:0000256" key="2">
    <source>
        <dbReference type="ARBA" id="ARBA00022803"/>
    </source>
</evidence>
<dbReference type="AlphaFoldDB" id="A0A7Z0UI49"/>
<gene>
    <name evidence="3" type="ORF">HX900_35070</name>
</gene>
<evidence type="ECO:0000256" key="1">
    <source>
        <dbReference type="ARBA" id="ARBA00022737"/>
    </source>
</evidence>
<dbReference type="InterPro" id="IPR019734">
    <property type="entry name" value="TPR_rpt"/>
</dbReference>
<keyword evidence="1" id="KW-0677">Repeat</keyword>
<dbReference type="InterPro" id="IPR011990">
    <property type="entry name" value="TPR-like_helical_dom_sf"/>
</dbReference>
<evidence type="ECO:0000313" key="4">
    <source>
        <dbReference type="Proteomes" id="UP000532162"/>
    </source>
</evidence>
<reference evidence="3 4" key="1">
    <citation type="submission" date="2020-07" db="EMBL/GenBank/DDBJ databases">
        <authorList>
            <person name="Sun Q."/>
        </authorList>
    </citation>
    <scope>NUCLEOTIDE SEQUENCE [LARGE SCALE GENOMIC DNA]</scope>
    <source>
        <strain evidence="3 4">WYCCWR 11290</strain>
    </source>
</reference>
<name>A0A7Z0UI49_9HYPH</name>
<feature type="non-terminal residue" evidence="3">
    <location>
        <position position="1"/>
    </location>
</feature>
<evidence type="ECO:0008006" key="5">
    <source>
        <dbReference type="Google" id="ProtNLM"/>
    </source>
</evidence>